<dbReference type="HOGENOM" id="CLU_475451_0_0_9"/>
<evidence type="ECO:0000313" key="2">
    <source>
        <dbReference type="Proteomes" id="UP000033115"/>
    </source>
</evidence>
<sequence>MNTEESIRNLLKNENKFNPFNDSYNYEEVINQIEYIKSHSKEFNLEEYEIAKSSVVFNSYYIDYYKMAKEAFKIANFNYFNIVEFLTAIVNRDCYLIDKQVNDKFVNARVEMCLESILGYSIKTGQQEFPNVNAQSLLECQIDIMNVILNFLKHFKHVENTNNYKNMEAVVQVIITLFRNTNFYYVVKDTYDSAVWEYGYIQSNKEELSIKYINDEYPVILQCGNYLIDNNILIKKIMIRQKLLSNEKEFKRFYMYKRSNLVIGKLEVDKNRYIDYELYDLKGKIVEDDFYLSSKAQVQRYYPYLERSGLEEISNLSLNDMLILFSQIQKLYKQISLLSLDCNCLSNFIFKIKQNKLVEYLKQTTNFNVNEIIDFLSTLENNMCSQNRIDLWRRPLLKFRDTYNLIISSNVTAANILYLCDEWLLTAGYSLQKRGKLFEKYLKEKLNKEIRKSNFNFKIPSRNKYSLDKNTFEEIDFILILKNVVLVAEVKCIIYPMSPRAHHNSLKILKKASEQVKRKSKFLYENRGKFLNDIGEIDNKKIINAIITNYPTYCGLNINGIPVIDSFTLECYIGSDRLYHHKIENRLDGSFVKETFDTIDYYNNEEEFNANLYSYINKPPFVEDVKKKVVRKKLKITNKNAWPQIYYETAEFKKF</sequence>
<dbReference type="KEGG" id="csq:CSCA_2203"/>
<proteinExistence type="predicted"/>
<dbReference type="AlphaFoldDB" id="A0A0E3M807"/>
<keyword evidence="2" id="KW-1185">Reference proteome</keyword>
<name>A0A0E3M807_CLOSL</name>
<gene>
    <name evidence="1" type="ORF">CSCA_2203</name>
</gene>
<dbReference type="Proteomes" id="UP000033115">
    <property type="component" value="Chromosome"/>
</dbReference>
<evidence type="ECO:0000313" key="1">
    <source>
        <dbReference type="EMBL" id="AKA69328.1"/>
    </source>
</evidence>
<dbReference type="EMBL" id="CP009933">
    <property type="protein sequence ID" value="AKA69328.1"/>
    <property type="molecule type" value="Genomic_DNA"/>
</dbReference>
<organism evidence="1 2">
    <name type="scientific">Clostridium scatologenes</name>
    <dbReference type="NCBI Taxonomy" id="1548"/>
    <lineage>
        <taxon>Bacteria</taxon>
        <taxon>Bacillati</taxon>
        <taxon>Bacillota</taxon>
        <taxon>Clostridia</taxon>
        <taxon>Eubacteriales</taxon>
        <taxon>Clostridiaceae</taxon>
        <taxon>Clostridium</taxon>
    </lineage>
</organism>
<evidence type="ECO:0008006" key="3">
    <source>
        <dbReference type="Google" id="ProtNLM"/>
    </source>
</evidence>
<reference evidence="1 2" key="1">
    <citation type="journal article" date="2015" name="J. Biotechnol.">
        <title>Complete genome sequence of a malodorant-producing acetogen, Clostridium scatologenes ATCC 25775(T).</title>
        <authorList>
            <person name="Zhu Z."/>
            <person name="Guo T."/>
            <person name="Zheng H."/>
            <person name="Song T."/>
            <person name="Ouyang P."/>
            <person name="Xie J."/>
        </authorList>
    </citation>
    <scope>NUCLEOTIDE SEQUENCE [LARGE SCALE GENOMIC DNA]</scope>
    <source>
        <strain evidence="1 2">ATCC 25775</strain>
    </source>
</reference>
<accession>A0A0E3M807</accession>
<dbReference type="RefSeq" id="WP_029163074.1">
    <property type="nucleotide sequence ID" value="NZ_CP009933.1"/>
</dbReference>
<protein>
    <recommendedName>
        <fullName evidence="3">NERD domain-containing protein</fullName>
    </recommendedName>
</protein>